<dbReference type="Bgee" id="ENSLACG00000000706">
    <property type="expression patterns" value="Expressed in muscle tissue and 5 other cell types or tissues"/>
</dbReference>
<accession>H2ZTR6</accession>
<keyword evidence="11" id="KW-0238">DNA-binding</keyword>
<evidence type="ECO:0000256" key="9">
    <source>
        <dbReference type="ARBA" id="ARBA00022843"/>
    </source>
</evidence>
<evidence type="ECO:0000256" key="2">
    <source>
        <dbReference type="ARBA" id="ARBA00004123"/>
    </source>
</evidence>
<dbReference type="EMBL" id="AFYH01100134">
    <property type="status" value="NOT_ANNOTATED_CDS"/>
    <property type="molecule type" value="Genomic_DNA"/>
</dbReference>
<keyword evidence="5" id="KW-0479">Metal-binding</keyword>
<dbReference type="EMBL" id="AFYH01100132">
    <property type="status" value="NOT_ANNOTATED_CDS"/>
    <property type="molecule type" value="Genomic_DNA"/>
</dbReference>
<evidence type="ECO:0000256" key="8">
    <source>
        <dbReference type="ARBA" id="ARBA00022833"/>
    </source>
</evidence>
<evidence type="ECO:0000256" key="4">
    <source>
        <dbReference type="ARBA" id="ARBA00022499"/>
    </source>
</evidence>
<feature type="region of interest" description="Disordered" evidence="16">
    <location>
        <begin position="89"/>
        <end position="119"/>
    </location>
</feature>
<keyword evidence="8" id="KW-0862">Zinc</keyword>
<dbReference type="InterPro" id="IPR048408">
    <property type="entry name" value="ZNF512_C2HC"/>
</dbReference>
<keyword evidence="19" id="KW-1185">Reference proteome</keyword>
<evidence type="ECO:0000256" key="13">
    <source>
        <dbReference type="ARBA" id="ARBA00023242"/>
    </source>
</evidence>
<keyword evidence="9" id="KW-0832">Ubl conjugation</keyword>
<evidence type="ECO:0000256" key="11">
    <source>
        <dbReference type="ARBA" id="ARBA00023125"/>
    </source>
</evidence>
<evidence type="ECO:0000256" key="7">
    <source>
        <dbReference type="ARBA" id="ARBA00022771"/>
    </source>
</evidence>
<dbReference type="FunFam" id="3.30.160.60:FF:000270">
    <property type="entry name" value="Zinc finger protein 512"/>
    <property type="match status" value="1"/>
</dbReference>
<proteinExistence type="inferred from homology"/>
<dbReference type="Gene3D" id="3.30.160.60">
    <property type="entry name" value="Classic Zinc Finger"/>
    <property type="match status" value="2"/>
</dbReference>
<dbReference type="InterPro" id="IPR036236">
    <property type="entry name" value="Znf_C2H2_sf"/>
</dbReference>
<keyword evidence="10" id="KW-0805">Transcription regulation</keyword>
<dbReference type="PROSITE" id="PS50157">
    <property type="entry name" value="ZINC_FINGER_C2H2_2"/>
    <property type="match status" value="2"/>
</dbReference>
<dbReference type="GO" id="GO:0008270">
    <property type="term" value="F:zinc ion binding"/>
    <property type="evidence" value="ECO:0007669"/>
    <property type="project" value="UniProtKB-KW"/>
</dbReference>
<gene>
    <name evidence="18" type="primary">ZNF512</name>
</gene>
<reference evidence="18" key="3">
    <citation type="submission" date="2025-09" db="UniProtKB">
        <authorList>
            <consortium name="Ensembl"/>
        </authorList>
    </citation>
    <scope>IDENTIFICATION</scope>
</reference>
<dbReference type="Ensembl" id="ENSLACT00000000795.1">
    <property type="protein sequence ID" value="ENSLACP00000000787.1"/>
    <property type="gene ID" value="ENSLACG00000000706.1"/>
</dbReference>
<evidence type="ECO:0000256" key="15">
    <source>
        <dbReference type="PROSITE-ProRule" id="PRU00042"/>
    </source>
</evidence>
<dbReference type="GO" id="GO:0003677">
    <property type="term" value="F:DNA binding"/>
    <property type="evidence" value="ECO:0007669"/>
    <property type="project" value="UniProtKB-KW"/>
</dbReference>
<dbReference type="STRING" id="7897.ENSLACP00000000787"/>
<dbReference type="Proteomes" id="UP000008672">
    <property type="component" value="Unassembled WGS sequence"/>
</dbReference>
<dbReference type="FunCoup" id="H2ZTR6">
    <property type="interactions" value="2321"/>
</dbReference>
<evidence type="ECO:0000256" key="10">
    <source>
        <dbReference type="ARBA" id="ARBA00023015"/>
    </source>
</evidence>
<evidence type="ECO:0000256" key="1">
    <source>
        <dbReference type="ARBA" id="ARBA00003767"/>
    </source>
</evidence>
<dbReference type="AlphaFoldDB" id="H2ZTR6"/>
<dbReference type="EMBL" id="AFYH01100137">
    <property type="status" value="NOT_ANNOTATED_CDS"/>
    <property type="molecule type" value="Genomic_DNA"/>
</dbReference>
<dbReference type="EMBL" id="AFYH01100140">
    <property type="status" value="NOT_ANNOTATED_CDS"/>
    <property type="molecule type" value="Genomic_DNA"/>
</dbReference>
<evidence type="ECO:0000256" key="3">
    <source>
        <dbReference type="ARBA" id="ARBA00006991"/>
    </source>
</evidence>
<reference evidence="19" key="1">
    <citation type="submission" date="2011-08" db="EMBL/GenBank/DDBJ databases">
        <title>The draft genome of Latimeria chalumnae.</title>
        <authorList>
            <person name="Di Palma F."/>
            <person name="Alfoldi J."/>
            <person name="Johnson J."/>
            <person name="Berlin A."/>
            <person name="Gnerre S."/>
            <person name="Jaffe D."/>
            <person name="MacCallum I."/>
            <person name="Young S."/>
            <person name="Walker B.J."/>
            <person name="Lander E."/>
            <person name="Lindblad-Toh K."/>
        </authorList>
    </citation>
    <scope>NUCLEOTIDE SEQUENCE [LARGE SCALE GENOMIC DNA]</scope>
    <source>
        <strain evidence="19">Wild caught</strain>
    </source>
</reference>
<keyword evidence="13" id="KW-0539">Nucleus</keyword>
<feature type="compositionally biased region" description="Basic residues" evidence="16">
    <location>
        <begin position="89"/>
        <end position="109"/>
    </location>
</feature>
<dbReference type="GeneTree" id="ENSGT00940000158595"/>
<evidence type="ECO:0000256" key="5">
    <source>
        <dbReference type="ARBA" id="ARBA00022723"/>
    </source>
</evidence>
<dbReference type="PROSITE" id="PS00028">
    <property type="entry name" value="ZINC_FINGER_C2H2_1"/>
    <property type="match status" value="2"/>
</dbReference>
<sequence>NDFEVEDNQEVVSGGVCGNSLSSIAEGQANGTQHSIRKPIFWLEMRGIKTTTGQSTPKEESTSIKRAKAVEEEDESYVMHPRKKLKFAGKKMKTPKVPKERSQKRRVKYERKEPPTYPAGSQEEQWFLEILARGKVTCPKCKAVVRKTVEGLKRHMSNCRDEPYTCQHCGKQLKSSAGMKYHIMADHNEMPVFKAGEQQDEMSERLRLRKVLKRMGKLKCTQEGCSASFTSIMGYQYHVKKCGKEASELEKMTLLCQFCSKPYKSKTGLDYHLRMTHTPVSPIVHLLLSGFLGSPWLGRGGGTVRVAQSPIVLFTCWFFLHCPGGVGVGGGWKFKNKVKTYSPTTLKLKYTRPGLPTFSQEVLLKWKNEIKIYRKLHCPNEDCESVYTSVSGLKAHLGSCTMVGIEIYIP</sequence>
<name>H2ZTR6_LATCH</name>
<dbReference type="InterPro" id="IPR052274">
    <property type="entry name" value="Krueppel_C2H2_Zn-finger"/>
</dbReference>
<evidence type="ECO:0000256" key="6">
    <source>
        <dbReference type="ARBA" id="ARBA00022737"/>
    </source>
</evidence>
<dbReference type="EMBL" id="AFYH01100138">
    <property type="status" value="NOT_ANNOTATED_CDS"/>
    <property type="molecule type" value="Genomic_DNA"/>
</dbReference>
<keyword evidence="12" id="KW-0804">Transcription</keyword>
<dbReference type="GO" id="GO:0005634">
    <property type="term" value="C:nucleus"/>
    <property type="evidence" value="ECO:0007669"/>
    <property type="project" value="UniProtKB-SubCell"/>
</dbReference>
<evidence type="ECO:0000256" key="16">
    <source>
        <dbReference type="SAM" id="MobiDB-lite"/>
    </source>
</evidence>
<protein>
    <recommendedName>
        <fullName evidence="14">Zinc finger protein 512</fullName>
    </recommendedName>
</protein>
<dbReference type="PANTHER" id="PTHR22979">
    <property type="entry name" value="ZINC FINGER PROTEIN-RELATED"/>
    <property type="match status" value="1"/>
</dbReference>
<comment type="similarity">
    <text evidence="3">Belongs to the krueppel C2H2-type zinc-finger protein family.</text>
</comment>
<dbReference type="PANTHER" id="PTHR22979:SF2">
    <property type="entry name" value="ZINC FINGER PROTEIN 512"/>
    <property type="match status" value="1"/>
</dbReference>
<evidence type="ECO:0000313" key="18">
    <source>
        <dbReference type="Ensembl" id="ENSLACP00000000787.1"/>
    </source>
</evidence>
<dbReference type="EMBL" id="AFYH01100139">
    <property type="status" value="NOT_ANNOTATED_CDS"/>
    <property type="molecule type" value="Genomic_DNA"/>
</dbReference>
<keyword evidence="7 15" id="KW-0863">Zinc-finger</keyword>
<comment type="function">
    <text evidence="1">May be involved in transcriptional regulation.</text>
</comment>
<evidence type="ECO:0000313" key="19">
    <source>
        <dbReference type="Proteomes" id="UP000008672"/>
    </source>
</evidence>
<reference evidence="18" key="2">
    <citation type="submission" date="2025-08" db="UniProtKB">
        <authorList>
            <consortium name="Ensembl"/>
        </authorList>
    </citation>
    <scope>IDENTIFICATION</scope>
</reference>
<evidence type="ECO:0000256" key="12">
    <source>
        <dbReference type="ARBA" id="ARBA00023163"/>
    </source>
</evidence>
<keyword evidence="6" id="KW-0677">Repeat</keyword>
<dbReference type="Pfam" id="PF21276">
    <property type="entry name" value="ZNF512_C2HC"/>
    <property type="match status" value="2"/>
</dbReference>
<dbReference type="FunFam" id="3.30.160.60:FF:000580">
    <property type="entry name" value="Zinc finger protein 512"/>
    <property type="match status" value="1"/>
</dbReference>
<dbReference type="InParanoid" id="H2ZTR6"/>
<dbReference type="EMBL" id="AFYH01100131">
    <property type="status" value="NOT_ANNOTATED_CDS"/>
    <property type="molecule type" value="Genomic_DNA"/>
</dbReference>
<organism evidence="18 19">
    <name type="scientific">Latimeria chalumnae</name>
    <name type="common">Coelacanth</name>
    <dbReference type="NCBI Taxonomy" id="7897"/>
    <lineage>
        <taxon>Eukaryota</taxon>
        <taxon>Metazoa</taxon>
        <taxon>Chordata</taxon>
        <taxon>Craniata</taxon>
        <taxon>Vertebrata</taxon>
        <taxon>Euteleostomi</taxon>
        <taxon>Coelacanthiformes</taxon>
        <taxon>Coelacanthidae</taxon>
        <taxon>Latimeria</taxon>
    </lineage>
</organism>
<dbReference type="InterPro" id="IPR048403">
    <property type="entry name" value="ZNF512_znf-C2H2"/>
</dbReference>
<evidence type="ECO:0000256" key="14">
    <source>
        <dbReference type="ARBA" id="ARBA00039955"/>
    </source>
</evidence>
<dbReference type="Pfam" id="PF21367">
    <property type="entry name" value="ZNF512_zf-C2H2"/>
    <property type="match status" value="1"/>
</dbReference>
<dbReference type="InterPro" id="IPR013087">
    <property type="entry name" value="Znf_C2H2_type"/>
</dbReference>
<dbReference type="eggNOG" id="KOG1721">
    <property type="taxonomic scope" value="Eukaryota"/>
</dbReference>
<dbReference type="OMA" id="SVEEQWY"/>
<dbReference type="SMART" id="SM00355">
    <property type="entry name" value="ZnF_C2H2"/>
    <property type="match status" value="4"/>
</dbReference>
<feature type="domain" description="C2H2-type" evidence="17">
    <location>
        <begin position="254"/>
        <end position="282"/>
    </location>
</feature>
<dbReference type="EMBL" id="AFYH01100135">
    <property type="status" value="NOT_ANNOTATED_CDS"/>
    <property type="molecule type" value="Genomic_DNA"/>
</dbReference>
<dbReference type="EMBL" id="AFYH01100133">
    <property type="status" value="NOT_ANNOTATED_CDS"/>
    <property type="molecule type" value="Genomic_DNA"/>
</dbReference>
<feature type="domain" description="C2H2-type" evidence="17">
    <location>
        <begin position="164"/>
        <end position="191"/>
    </location>
</feature>
<dbReference type="EMBL" id="AFYH01100136">
    <property type="status" value="NOT_ANNOTATED_CDS"/>
    <property type="molecule type" value="Genomic_DNA"/>
</dbReference>
<dbReference type="SUPFAM" id="SSF57667">
    <property type="entry name" value="beta-beta-alpha zinc fingers"/>
    <property type="match status" value="4"/>
</dbReference>
<dbReference type="HOGENOM" id="CLU_671833_0_0_1"/>
<keyword evidence="4" id="KW-1017">Isopeptide bond</keyword>
<evidence type="ECO:0000259" key="17">
    <source>
        <dbReference type="PROSITE" id="PS50157"/>
    </source>
</evidence>
<comment type="subcellular location">
    <subcellularLocation>
        <location evidence="2">Nucleus</location>
    </subcellularLocation>
</comment>